<evidence type="ECO:0000256" key="5">
    <source>
        <dbReference type="ARBA" id="ARBA00023277"/>
    </source>
</evidence>
<keyword evidence="2" id="KW-0479">Metal-binding</keyword>
<evidence type="ECO:0000256" key="2">
    <source>
        <dbReference type="ARBA" id="ARBA00022723"/>
    </source>
</evidence>
<dbReference type="AlphaFoldDB" id="A0A2N8Z803"/>
<keyword evidence="4" id="KW-0460">Magnesium</keyword>
<evidence type="ECO:0008006" key="8">
    <source>
        <dbReference type="Google" id="ProtNLM"/>
    </source>
</evidence>
<gene>
    <name evidence="6" type="ORF">VTAP4600_A0009</name>
</gene>
<evidence type="ECO:0000256" key="1">
    <source>
        <dbReference type="ARBA" id="ARBA00001946"/>
    </source>
</evidence>
<dbReference type="EMBL" id="LT960611">
    <property type="protein sequence ID" value="SON47993.1"/>
    <property type="molecule type" value="Genomic_DNA"/>
</dbReference>
<dbReference type="PANTHER" id="PTHR31609:SF1">
    <property type="entry name" value="CARBOHYDRATE DEACETYLASE"/>
    <property type="match status" value="1"/>
</dbReference>
<keyword evidence="7" id="KW-1185">Reference proteome</keyword>
<comment type="cofactor">
    <cofactor evidence="1">
        <name>Mg(2+)</name>
        <dbReference type="ChEBI" id="CHEBI:18420"/>
    </cofactor>
</comment>
<dbReference type="GO" id="GO:0005975">
    <property type="term" value="P:carbohydrate metabolic process"/>
    <property type="evidence" value="ECO:0007669"/>
    <property type="project" value="InterPro"/>
</dbReference>
<dbReference type="GO" id="GO:0046872">
    <property type="term" value="F:metal ion binding"/>
    <property type="evidence" value="ECO:0007669"/>
    <property type="project" value="UniProtKB-KW"/>
</dbReference>
<dbReference type="RefSeq" id="WP_102520934.1">
    <property type="nucleotide sequence ID" value="NZ_LT960611.1"/>
</dbReference>
<reference evidence="6 7" key="1">
    <citation type="submission" date="2017-10" db="EMBL/GenBank/DDBJ databases">
        <authorList>
            <person name="Banno H."/>
            <person name="Chua N.-H."/>
        </authorList>
    </citation>
    <scope>NUCLEOTIDE SEQUENCE [LARGE SCALE GENOMIC DNA]</scope>
    <source>
        <strain evidence="6">Vibrio tapetis CECT4600</strain>
    </source>
</reference>
<evidence type="ECO:0000256" key="4">
    <source>
        <dbReference type="ARBA" id="ARBA00022842"/>
    </source>
</evidence>
<dbReference type="SUPFAM" id="SSF88713">
    <property type="entry name" value="Glycoside hydrolase/deacetylase"/>
    <property type="match status" value="1"/>
</dbReference>
<name>A0A2N8Z803_9VIBR</name>
<protein>
    <recommendedName>
        <fullName evidence="8">ChbG/HpnK family deacetylase</fullName>
    </recommendedName>
</protein>
<organism evidence="6 7">
    <name type="scientific">Vibrio tapetis subsp. tapetis</name>
    <dbReference type="NCBI Taxonomy" id="1671868"/>
    <lineage>
        <taxon>Bacteria</taxon>
        <taxon>Pseudomonadati</taxon>
        <taxon>Pseudomonadota</taxon>
        <taxon>Gammaproteobacteria</taxon>
        <taxon>Vibrionales</taxon>
        <taxon>Vibrionaceae</taxon>
        <taxon>Vibrio</taxon>
    </lineage>
</organism>
<evidence type="ECO:0000256" key="3">
    <source>
        <dbReference type="ARBA" id="ARBA00022801"/>
    </source>
</evidence>
<dbReference type="GO" id="GO:0019213">
    <property type="term" value="F:deacetylase activity"/>
    <property type="evidence" value="ECO:0007669"/>
    <property type="project" value="TreeGrafter"/>
</dbReference>
<accession>A0A2N8Z803</accession>
<dbReference type="InterPro" id="IPR006879">
    <property type="entry name" value="YdjC-like"/>
</dbReference>
<proteinExistence type="predicted"/>
<dbReference type="CDD" id="cd10802">
    <property type="entry name" value="YdjC_TTHB029_like"/>
    <property type="match status" value="1"/>
</dbReference>
<dbReference type="Proteomes" id="UP000235828">
    <property type="component" value="Chromosome A"/>
</dbReference>
<evidence type="ECO:0000313" key="7">
    <source>
        <dbReference type="Proteomes" id="UP000235828"/>
    </source>
</evidence>
<dbReference type="PANTHER" id="PTHR31609">
    <property type="entry name" value="YDJC DEACETYLASE FAMILY MEMBER"/>
    <property type="match status" value="1"/>
</dbReference>
<dbReference type="Gene3D" id="3.20.20.370">
    <property type="entry name" value="Glycoside hydrolase/deacetylase"/>
    <property type="match status" value="1"/>
</dbReference>
<dbReference type="GO" id="GO:0016787">
    <property type="term" value="F:hydrolase activity"/>
    <property type="evidence" value="ECO:0007669"/>
    <property type="project" value="UniProtKB-KW"/>
</dbReference>
<keyword evidence="3" id="KW-0378">Hydrolase</keyword>
<dbReference type="KEGG" id="vta:A0009"/>
<evidence type="ECO:0000313" key="6">
    <source>
        <dbReference type="EMBL" id="SON47993.1"/>
    </source>
</evidence>
<sequence length="318" mass="36393">MLENTLLQDLGFDPSDRVVMFHCDDVGVSHSTIPAYQELLNFGIAQSGSVMVPCPWFPEVAKLCRQYPDLDMGVHLTLTNEWQSYRWSPISTSDPKSGLIDDSGYMHKNEYELWRYAAPGSIKQEITAQLDRALNAGIQVSHLDSHMFSMLSAKTLPIFNQLAIERQLPQFVLSPEYFKNQDGMTKHLNMEHTAYPLTEKYGSVYDHARHHSKLGMPCFDHWDSLSYTDPNHRVEQLKQKLSQLKPGVTFFLLHPAQESDELKAICPGVDWQIRVADYKAMLSPELKNYIHRQGIKLISFKQVKAIIDTRHELSSMPS</sequence>
<dbReference type="InterPro" id="IPR011330">
    <property type="entry name" value="Glyco_hydro/deAcase_b/a-brl"/>
</dbReference>
<keyword evidence="5" id="KW-0119">Carbohydrate metabolism</keyword>
<dbReference type="OrthoDB" id="9774177at2"/>
<dbReference type="Pfam" id="PF04794">
    <property type="entry name" value="YdjC"/>
    <property type="match status" value="1"/>
</dbReference>